<dbReference type="Pfam" id="PF08282">
    <property type="entry name" value="Hydrolase_3"/>
    <property type="match status" value="2"/>
</dbReference>
<keyword evidence="3" id="KW-1185">Reference proteome</keyword>
<feature type="domain" description="AAA+ ATPase" evidence="1">
    <location>
        <begin position="247"/>
        <end position="429"/>
    </location>
</feature>
<dbReference type="InterPro" id="IPR003593">
    <property type="entry name" value="AAA+_ATPase"/>
</dbReference>
<proteinExistence type="predicted"/>
<dbReference type="SMART" id="SM00382">
    <property type="entry name" value="AAA"/>
    <property type="match status" value="1"/>
</dbReference>
<dbReference type="Pfam" id="PF01935">
    <property type="entry name" value="DUF87"/>
    <property type="match status" value="1"/>
</dbReference>
<dbReference type="InterPro" id="IPR027417">
    <property type="entry name" value="P-loop_NTPase"/>
</dbReference>
<name>A0ABP8REH2_9MYCO</name>
<sequence length="562" mass="61352">MAFFQVIAVDLDGTLTLDGQLSPQTLDAIYGARRKGLTAVLVTGRIGTELQAEFPHIADHFDALVLENGAVMVVNGRTSRLAEPVDSSLDDALGERWVPSRRGEVMVATDGEHASTVLDVIGELELDCQVIRNRSALMVLPAGVTKGTGLRAVLAKLNMSPHNTVAIGDAENDLSLFGVAEIGAAVANAISSVRRRADLVLAEPDGAGVVELLTGPYLSGAQRWCPPRRWIDIGTFDDHTPTRVPGSQGRILVTGPAGSGKSYLVGLLAERWISAGYCVLVIDPEGDHSQLRELNGVEVIDGRSHLPEPTELVNRLNPHSSVVVDMSGITEPAKAEYLHLLRSTAEAHREEHGFPHWVIYDEAQLLGTTEEARWARRGGYVLSSFTPAALPAQEIDNSDVVLTLTASGDTAALTAVRRATVSFGGGPSRAFTIADRQTGHVRHRHKYADVRLPDERRFYFHTINDRFVRPAATMHEFRSAISHIDYEALQYHLERGDFSRWLASTITDRDLAKQVAAWEDEVLARRAADVEHIRHELIRAVEERYLLHDATEGHQPPAPGSG</sequence>
<dbReference type="Gene3D" id="3.40.50.300">
    <property type="entry name" value="P-loop containing nucleotide triphosphate hydrolases"/>
    <property type="match status" value="1"/>
</dbReference>
<dbReference type="InterPro" id="IPR023214">
    <property type="entry name" value="HAD_sf"/>
</dbReference>
<comment type="caution">
    <text evidence="2">The sequence shown here is derived from an EMBL/GenBank/DDBJ whole genome shotgun (WGS) entry which is preliminary data.</text>
</comment>
<accession>A0ABP8REH2</accession>
<evidence type="ECO:0000259" key="1">
    <source>
        <dbReference type="SMART" id="SM00382"/>
    </source>
</evidence>
<dbReference type="SUPFAM" id="SSF56784">
    <property type="entry name" value="HAD-like"/>
    <property type="match status" value="1"/>
</dbReference>
<protein>
    <submittedName>
        <fullName evidence="2">HAD-IIB family hydrolase</fullName>
    </submittedName>
</protein>
<dbReference type="SUPFAM" id="SSF52540">
    <property type="entry name" value="P-loop containing nucleoside triphosphate hydrolases"/>
    <property type="match status" value="1"/>
</dbReference>
<evidence type="ECO:0000313" key="3">
    <source>
        <dbReference type="Proteomes" id="UP001501417"/>
    </source>
</evidence>
<dbReference type="Proteomes" id="UP001501417">
    <property type="component" value="Unassembled WGS sequence"/>
</dbReference>
<dbReference type="Gene3D" id="3.90.1070.10">
    <property type="match status" value="1"/>
</dbReference>
<dbReference type="InterPro" id="IPR036412">
    <property type="entry name" value="HAD-like_sf"/>
</dbReference>
<dbReference type="Gene3D" id="3.40.50.1000">
    <property type="entry name" value="HAD superfamily/HAD-like"/>
    <property type="match status" value="1"/>
</dbReference>
<reference evidence="3" key="1">
    <citation type="journal article" date="2019" name="Int. J. Syst. Evol. Microbiol.">
        <title>The Global Catalogue of Microorganisms (GCM) 10K type strain sequencing project: providing services to taxonomists for standard genome sequencing and annotation.</title>
        <authorList>
            <consortium name="The Broad Institute Genomics Platform"/>
            <consortium name="The Broad Institute Genome Sequencing Center for Infectious Disease"/>
            <person name="Wu L."/>
            <person name="Ma J."/>
        </authorList>
    </citation>
    <scope>NUCLEOTIDE SEQUENCE [LARGE SCALE GENOMIC DNA]</scope>
    <source>
        <strain evidence="3">JCM 17782</strain>
    </source>
</reference>
<keyword evidence="2" id="KW-0378">Hydrolase</keyword>
<dbReference type="RefSeq" id="WP_264035771.1">
    <property type="nucleotide sequence ID" value="NZ_BAABGF010000016.1"/>
</dbReference>
<organism evidence="2 3">
    <name type="scientific">Mycobacterium paraffinicum</name>
    <dbReference type="NCBI Taxonomy" id="53378"/>
    <lineage>
        <taxon>Bacteria</taxon>
        <taxon>Bacillati</taxon>
        <taxon>Actinomycetota</taxon>
        <taxon>Actinomycetes</taxon>
        <taxon>Mycobacteriales</taxon>
        <taxon>Mycobacteriaceae</taxon>
        <taxon>Mycobacterium</taxon>
    </lineage>
</organism>
<dbReference type="GO" id="GO:0016787">
    <property type="term" value="F:hydrolase activity"/>
    <property type="evidence" value="ECO:0007669"/>
    <property type="project" value="UniProtKB-KW"/>
</dbReference>
<evidence type="ECO:0000313" key="2">
    <source>
        <dbReference type="EMBL" id="GAA4536752.1"/>
    </source>
</evidence>
<dbReference type="InterPro" id="IPR002789">
    <property type="entry name" value="HerA_central"/>
</dbReference>
<dbReference type="PANTHER" id="PTHR10000">
    <property type="entry name" value="PHOSPHOSERINE PHOSPHATASE"/>
    <property type="match status" value="1"/>
</dbReference>
<dbReference type="PANTHER" id="PTHR10000:SF8">
    <property type="entry name" value="HAD SUPERFAMILY HYDROLASE-LIKE, TYPE 3"/>
    <property type="match status" value="1"/>
</dbReference>
<dbReference type="EMBL" id="BAABGF010000016">
    <property type="protein sequence ID" value="GAA4536752.1"/>
    <property type="molecule type" value="Genomic_DNA"/>
</dbReference>
<gene>
    <name evidence="2" type="ORF">GCM10023161_12260</name>
</gene>